<name>Q01UJ8_SOLUE</name>
<proteinExistence type="predicted"/>
<sequence length="259" mass="28628" precursor="true">MKLAVVCCLLLPAGPRAQQLKPETSQAFDCYVQAAEARMDVRKPLPVEESKVRTIEANGPNPHKLAGGQLYDWIGAVFIPGTSLDKLVRMLQDYDHRAQYFPETISASRLLCMTGTERFQYSMRMKEPAILDVDSDVTWTRVDSQHWRCRSISLKVTEVGKNHGYLRRLNSYWQFTETGKGVQVEAETITLSDEFGSMTRMLGSALMGINPEKSLRHSLGSMKQSILKPGLDIPQPPAGLPACGARIPAAQCATSAGSK</sequence>
<dbReference type="KEGG" id="sus:Acid_5725"/>
<dbReference type="Gene3D" id="3.30.530.20">
    <property type="match status" value="1"/>
</dbReference>
<dbReference type="InterPro" id="IPR023393">
    <property type="entry name" value="START-like_dom_sf"/>
</dbReference>
<accession>Q01UJ8</accession>
<dbReference type="STRING" id="234267.Acid_5725"/>
<evidence type="ECO:0008006" key="2">
    <source>
        <dbReference type="Google" id="ProtNLM"/>
    </source>
</evidence>
<dbReference type="InParanoid" id="Q01UJ8"/>
<organism evidence="1">
    <name type="scientific">Solibacter usitatus (strain Ellin6076)</name>
    <dbReference type="NCBI Taxonomy" id="234267"/>
    <lineage>
        <taxon>Bacteria</taxon>
        <taxon>Pseudomonadati</taxon>
        <taxon>Acidobacteriota</taxon>
        <taxon>Terriglobia</taxon>
        <taxon>Bryobacterales</taxon>
        <taxon>Solibacteraceae</taxon>
        <taxon>Candidatus Solibacter</taxon>
    </lineage>
</organism>
<evidence type="ECO:0000313" key="1">
    <source>
        <dbReference type="EMBL" id="ABJ86672.1"/>
    </source>
</evidence>
<reference evidence="1" key="1">
    <citation type="submission" date="2006-10" db="EMBL/GenBank/DDBJ databases">
        <title>Complete sequence of Solibacter usitatus Ellin6076.</title>
        <authorList>
            <consortium name="US DOE Joint Genome Institute"/>
            <person name="Copeland A."/>
            <person name="Lucas S."/>
            <person name="Lapidus A."/>
            <person name="Barry K."/>
            <person name="Detter J.C."/>
            <person name="Glavina del Rio T."/>
            <person name="Hammon N."/>
            <person name="Israni S."/>
            <person name="Dalin E."/>
            <person name="Tice H."/>
            <person name="Pitluck S."/>
            <person name="Thompson L.S."/>
            <person name="Brettin T."/>
            <person name="Bruce D."/>
            <person name="Han C."/>
            <person name="Tapia R."/>
            <person name="Gilna P."/>
            <person name="Schmutz J."/>
            <person name="Larimer F."/>
            <person name="Land M."/>
            <person name="Hauser L."/>
            <person name="Kyrpides N."/>
            <person name="Mikhailova N."/>
            <person name="Janssen P.H."/>
            <person name="Kuske C.R."/>
            <person name="Richardson P."/>
        </authorList>
    </citation>
    <scope>NUCLEOTIDE SEQUENCE</scope>
    <source>
        <strain evidence="1">Ellin6076</strain>
    </source>
</reference>
<dbReference type="EMBL" id="CP000473">
    <property type="protein sequence ID" value="ABJ86672.1"/>
    <property type="molecule type" value="Genomic_DNA"/>
</dbReference>
<dbReference type="AlphaFoldDB" id="Q01UJ8"/>
<gene>
    <name evidence="1" type="ordered locus">Acid_5725</name>
</gene>
<dbReference type="SUPFAM" id="SSF55961">
    <property type="entry name" value="Bet v1-like"/>
    <property type="match status" value="1"/>
</dbReference>
<protein>
    <recommendedName>
        <fullName evidence="2">Cyclase/dehydrase</fullName>
    </recommendedName>
</protein>
<dbReference type="OrthoDB" id="9822596at2"/>
<dbReference type="HOGENOM" id="CLU_1073250_0_0_0"/>